<comment type="subcellular location">
    <subcellularLocation>
        <location evidence="1">Membrane</location>
        <topology evidence="1">Multi-pass membrane protein</topology>
    </subcellularLocation>
</comment>
<dbReference type="InterPro" id="IPR036770">
    <property type="entry name" value="Ankyrin_rpt-contain_sf"/>
</dbReference>
<dbReference type="PROSITE" id="PS50088">
    <property type="entry name" value="ANK_REPEAT"/>
    <property type="match status" value="4"/>
</dbReference>
<evidence type="ECO:0000256" key="12">
    <source>
        <dbReference type="RuleBase" id="RU079119"/>
    </source>
</evidence>
<evidence type="ECO:0000256" key="8">
    <source>
        <dbReference type="ARBA" id="ARBA00023139"/>
    </source>
</evidence>
<reference evidence="14 15" key="1">
    <citation type="journal article" date="2007" name="Proc. Natl. Acad. Sci. U.S.A.">
        <title>Dandruff-associated Malassezia genomes reveal convergent and divergent virulence traits shared with plant and human fungal pathogens.</title>
        <authorList>
            <person name="Xu J."/>
            <person name="Saunders C.W."/>
            <person name="Hu P."/>
            <person name="Grant R.A."/>
            <person name="Boekhout T."/>
            <person name="Kuramae E.E."/>
            <person name="Kronstad J.W."/>
            <person name="Deangelis Y.M."/>
            <person name="Reeder N.L."/>
            <person name="Johnstone K.R."/>
            <person name="Leland M."/>
            <person name="Fieno A.M."/>
            <person name="Begley W.M."/>
            <person name="Sun Y."/>
            <person name="Lacey M.P."/>
            <person name="Chaudhary T."/>
            <person name="Keough T."/>
            <person name="Chu L."/>
            <person name="Sears R."/>
            <person name="Yuan B."/>
            <person name="Dawson T.L.Jr."/>
        </authorList>
    </citation>
    <scope>NUCLEOTIDE SEQUENCE [LARGE SCALE GENOMIC DNA]</scope>
    <source>
        <strain evidence="15">ATCC MYA-4612 / CBS 7966</strain>
    </source>
</reference>
<comment type="catalytic activity">
    <reaction evidence="10 12">
        <text>L-cysteinyl-[protein] + hexadecanoyl-CoA = S-hexadecanoyl-L-cysteinyl-[protein] + CoA</text>
        <dbReference type="Rhea" id="RHEA:36683"/>
        <dbReference type="Rhea" id="RHEA-COMP:10131"/>
        <dbReference type="Rhea" id="RHEA-COMP:11032"/>
        <dbReference type="ChEBI" id="CHEBI:29950"/>
        <dbReference type="ChEBI" id="CHEBI:57287"/>
        <dbReference type="ChEBI" id="CHEBI:57379"/>
        <dbReference type="ChEBI" id="CHEBI:74151"/>
        <dbReference type="EC" id="2.3.1.225"/>
    </reaction>
</comment>
<dbReference type="VEuPathDB" id="FungiDB:MGL_0763"/>
<dbReference type="PANTHER" id="PTHR24161:SF85">
    <property type="entry name" value="PALMITOYLTRANSFERASE HIP14"/>
    <property type="match status" value="1"/>
</dbReference>
<dbReference type="PRINTS" id="PR01415">
    <property type="entry name" value="ANKYRIN"/>
</dbReference>
<feature type="transmembrane region" description="Helical" evidence="12">
    <location>
        <begin position="336"/>
        <end position="353"/>
    </location>
</feature>
<comment type="similarity">
    <text evidence="2">Belongs to the DHHC palmitoyltransferase family. AKR/ZDHHC17 subfamily.</text>
</comment>
<dbReference type="SMART" id="SM00248">
    <property type="entry name" value="ANK"/>
    <property type="match status" value="5"/>
</dbReference>
<feature type="transmembrane region" description="Helical" evidence="12">
    <location>
        <begin position="271"/>
        <end position="294"/>
    </location>
</feature>
<keyword evidence="3 12" id="KW-0812">Transmembrane</keyword>
<keyword evidence="12" id="KW-0808">Transferase</keyword>
<dbReference type="RefSeq" id="XP_001732170.1">
    <property type="nucleotide sequence ID" value="XM_001732118.1"/>
</dbReference>
<feature type="domain" description="Palmitoyltransferase DHHC" evidence="13">
    <location>
        <begin position="386"/>
        <end position="519"/>
    </location>
</feature>
<evidence type="ECO:0000256" key="3">
    <source>
        <dbReference type="ARBA" id="ARBA00022692"/>
    </source>
</evidence>
<dbReference type="SUPFAM" id="SSF48403">
    <property type="entry name" value="Ankyrin repeat"/>
    <property type="match status" value="1"/>
</dbReference>
<evidence type="ECO:0000259" key="13">
    <source>
        <dbReference type="Pfam" id="PF01529"/>
    </source>
</evidence>
<keyword evidence="6 11" id="KW-0040">ANK repeat</keyword>
<dbReference type="Pfam" id="PF12796">
    <property type="entry name" value="Ank_2"/>
    <property type="match status" value="2"/>
</dbReference>
<evidence type="ECO:0000256" key="1">
    <source>
        <dbReference type="ARBA" id="ARBA00004141"/>
    </source>
</evidence>
<dbReference type="STRING" id="425265.A8PUS7"/>
<dbReference type="Proteomes" id="UP000008837">
    <property type="component" value="Unassembled WGS sequence"/>
</dbReference>
<evidence type="ECO:0000256" key="6">
    <source>
        <dbReference type="ARBA" id="ARBA00023043"/>
    </source>
</evidence>
<accession>A8PUS7</accession>
<evidence type="ECO:0000256" key="7">
    <source>
        <dbReference type="ARBA" id="ARBA00023136"/>
    </source>
</evidence>
<organism evidence="14 15">
    <name type="scientific">Malassezia globosa (strain ATCC MYA-4612 / CBS 7966)</name>
    <name type="common">Dandruff-associated fungus</name>
    <dbReference type="NCBI Taxonomy" id="425265"/>
    <lineage>
        <taxon>Eukaryota</taxon>
        <taxon>Fungi</taxon>
        <taxon>Dikarya</taxon>
        <taxon>Basidiomycota</taxon>
        <taxon>Ustilaginomycotina</taxon>
        <taxon>Malasseziomycetes</taxon>
        <taxon>Malasseziales</taxon>
        <taxon>Malasseziaceae</taxon>
        <taxon>Malassezia</taxon>
    </lineage>
</organism>
<dbReference type="OrthoDB" id="6781668at2759"/>
<keyword evidence="8" id="KW-0564">Palmitate</keyword>
<feature type="repeat" description="ANK" evidence="11">
    <location>
        <begin position="139"/>
        <end position="171"/>
    </location>
</feature>
<dbReference type="PROSITE" id="PS50297">
    <property type="entry name" value="ANK_REP_REGION"/>
    <property type="match status" value="4"/>
</dbReference>
<evidence type="ECO:0000256" key="11">
    <source>
        <dbReference type="PROSITE-ProRule" id="PRU00023"/>
    </source>
</evidence>
<evidence type="ECO:0000256" key="5">
    <source>
        <dbReference type="ARBA" id="ARBA00022989"/>
    </source>
</evidence>
<dbReference type="PANTHER" id="PTHR24161">
    <property type="entry name" value="ANK_REP_REGION DOMAIN-CONTAINING PROTEIN-RELATED"/>
    <property type="match status" value="1"/>
</dbReference>
<protein>
    <recommendedName>
        <fullName evidence="12">Palmitoyltransferase</fullName>
        <ecNumber evidence="12">2.3.1.225</ecNumber>
    </recommendedName>
</protein>
<feature type="repeat" description="ANK" evidence="11">
    <location>
        <begin position="34"/>
        <end position="66"/>
    </location>
</feature>
<evidence type="ECO:0000256" key="4">
    <source>
        <dbReference type="ARBA" id="ARBA00022737"/>
    </source>
</evidence>
<evidence type="ECO:0000256" key="9">
    <source>
        <dbReference type="ARBA" id="ARBA00023288"/>
    </source>
</evidence>
<evidence type="ECO:0000256" key="10">
    <source>
        <dbReference type="ARBA" id="ARBA00048048"/>
    </source>
</evidence>
<gene>
    <name evidence="14" type="ORF">MGL_0763</name>
</gene>
<dbReference type="Gene3D" id="1.25.40.20">
    <property type="entry name" value="Ankyrin repeat-containing domain"/>
    <property type="match status" value="2"/>
</dbReference>
<keyword evidence="5 12" id="KW-1133">Transmembrane helix</keyword>
<dbReference type="GO" id="GO:0016020">
    <property type="term" value="C:membrane"/>
    <property type="evidence" value="ECO:0007669"/>
    <property type="project" value="UniProtKB-SubCell"/>
</dbReference>
<proteinExistence type="inferred from homology"/>
<dbReference type="InterPro" id="IPR001594">
    <property type="entry name" value="Palmitoyltrfase_DHHC"/>
</dbReference>
<evidence type="ECO:0000313" key="14">
    <source>
        <dbReference type="EMBL" id="EDP44956.1"/>
    </source>
</evidence>
<feature type="repeat" description="ANK" evidence="11">
    <location>
        <begin position="172"/>
        <end position="204"/>
    </location>
</feature>
<keyword evidence="15" id="KW-1185">Reference proteome</keyword>
<sequence length="637" mass="70461">MSENIVHACAQRGDLEGLRRALDEGSDVHARDQDGVTPLHWAAINGHYECCQLLLSRGADVNITGGTLRATPMHWCTRQGQVQVMSLLLDHGANPLQLDGQGFHTLHLATHSSLVMTIVYLLQRAEFQPQMALDRKDTQGHTALMWAAFQGDALSVDVLLKHGAAVHVSDMDGLTPLHWAVVHGNRLCILRLIEAGSDLKAREHKGQTPCELARELGTYAAYRSAMKELDRKDNGEPGRFLLSRRAILGLVFTMPCLLYELTFIVSGRSPWFLAPLVFVLGIFATHVYTTAYLLQIDHAKGAHASPYYLSLVCLSVVLGVAHYCVFLSGISLARDVTVCVLATSLVYFFFLTARNVPGQCAKPASKAELRRTIDSLAREGRLSGLYFCATCMSRKPMRAKHCTICNTCVARHDHHCPWVMNCIGLNNHAPFLIALAFAQAAITAFHWATWAYFRASVSPSLVAQQRCPLFPWLCAAVSINGSLYYTAVWLLLTQIWVGILLAFQLYQISTQVTTFELVNLKRHGFMAGRPDANMLGQGQAGYIKMQSEHLLAQGLSPYEVKLVLHGRSPVRRGFCGRILSSGSSLLAIVGLDLYSRHSPPTPRAPNPFDHGCLTNWMDFASRGKHDGIDYTRLYDVP</sequence>
<dbReference type="Pfam" id="PF00023">
    <property type="entry name" value="Ank"/>
    <property type="match status" value="1"/>
</dbReference>
<keyword evidence="12" id="KW-0012">Acyltransferase</keyword>
<evidence type="ECO:0000256" key="2">
    <source>
        <dbReference type="ARBA" id="ARBA00010104"/>
    </source>
</evidence>
<dbReference type="EMBL" id="AAYY01000002">
    <property type="protein sequence ID" value="EDP44956.1"/>
    <property type="molecule type" value="Genomic_DNA"/>
</dbReference>
<dbReference type="OMA" id="RECQSHS"/>
<comment type="caution">
    <text evidence="14">The sequence shown here is derived from an EMBL/GenBank/DDBJ whole genome shotgun (WGS) entry which is preliminary data.</text>
</comment>
<dbReference type="AlphaFoldDB" id="A8PUS7"/>
<dbReference type="Pfam" id="PF01529">
    <property type="entry name" value="DHHC"/>
    <property type="match status" value="1"/>
</dbReference>
<evidence type="ECO:0000313" key="15">
    <source>
        <dbReference type="Proteomes" id="UP000008837"/>
    </source>
</evidence>
<dbReference type="KEGG" id="mgl:MGL_0763"/>
<dbReference type="GeneID" id="5856476"/>
<dbReference type="FunCoup" id="A8PUS7">
    <property type="interactions" value="213"/>
</dbReference>
<feature type="transmembrane region" description="Helical" evidence="12">
    <location>
        <begin position="483"/>
        <end position="503"/>
    </location>
</feature>
<comment type="domain">
    <text evidence="12">The DHHC domain is required for palmitoyltransferase activity.</text>
</comment>
<dbReference type="InParanoid" id="A8PUS7"/>
<dbReference type="PROSITE" id="PS50216">
    <property type="entry name" value="DHHC"/>
    <property type="match status" value="1"/>
</dbReference>
<name>A8PUS7_MALGO</name>
<feature type="transmembrane region" description="Helical" evidence="12">
    <location>
        <begin position="306"/>
        <end position="330"/>
    </location>
</feature>
<keyword evidence="7 12" id="KW-0472">Membrane</keyword>
<keyword evidence="9" id="KW-0449">Lipoprotein</keyword>
<dbReference type="GO" id="GO:0019706">
    <property type="term" value="F:protein-cysteine S-palmitoyltransferase activity"/>
    <property type="evidence" value="ECO:0007669"/>
    <property type="project" value="UniProtKB-EC"/>
</dbReference>
<dbReference type="EC" id="2.3.1.225" evidence="12"/>
<feature type="repeat" description="ANK" evidence="11">
    <location>
        <begin position="68"/>
        <end position="100"/>
    </location>
</feature>
<dbReference type="InterPro" id="IPR002110">
    <property type="entry name" value="Ankyrin_rpt"/>
</dbReference>
<feature type="transmembrane region" description="Helical" evidence="12">
    <location>
        <begin position="431"/>
        <end position="453"/>
    </location>
</feature>
<feature type="transmembrane region" description="Helical" evidence="12">
    <location>
        <begin position="246"/>
        <end position="265"/>
    </location>
</feature>
<keyword evidence="4" id="KW-0677">Repeat</keyword>